<dbReference type="InterPro" id="IPR027417">
    <property type="entry name" value="P-loop_NTPase"/>
</dbReference>
<reference evidence="4 5" key="1">
    <citation type="submission" date="2021-12" db="EMBL/GenBank/DDBJ databases">
        <title>Discovery of the Pendulisporaceae a myxobacterial family with distinct sporulation behavior and unique specialized metabolism.</title>
        <authorList>
            <person name="Garcia R."/>
            <person name="Popoff A."/>
            <person name="Bader C.D."/>
            <person name="Loehr J."/>
            <person name="Walesch S."/>
            <person name="Walt C."/>
            <person name="Boldt J."/>
            <person name="Bunk B."/>
            <person name="Haeckl F.J.F.P.J."/>
            <person name="Gunesch A.P."/>
            <person name="Birkelbach J."/>
            <person name="Nuebel U."/>
            <person name="Pietschmann T."/>
            <person name="Bach T."/>
            <person name="Mueller R."/>
        </authorList>
    </citation>
    <scope>NUCLEOTIDE SEQUENCE [LARGE SCALE GENOMIC DNA]</scope>
    <source>
        <strain evidence="4 5">MSr12523</strain>
    </source>
</reference>
<dbReference type="InterPro" id="IPR058852">
    <property type="entry name" value="HTH_77"/>
</dbReference>
<feature type="DNA-binding region" description="OmpR/PhoB-type" evidence="2">
    <location>
        <begin position="3"/>
        <end position="100"/>
    </location>
</feature>
<dbReference type="InterPro" id="IPR001867">
    <property type="entry name" value="OmpR/PhoB-type_DNA-bd"/>
</dbReference>
<gene>
    <name evidence="4" type="ORF">LZC95_02525</name>
</gene>
<proteinExistence type="predicted"/>
<dbReference type="PANTHER" id="PTHR47691:SF3">
    <property type="entry name" value="HTH-TYPE TRANSCRIPTIONAL REGULATOR RV0890C-RELATED"/>
    <property type="match status" value="1"/>
</dbReference>
<feature type="domain" description="OmpR/PhoB-type" evidence="3">
    <location>
        <begin position="3"/>
        <end position="100"/>
    </location>
</feature>
<dbReference type="Gene3D" id="3.40.50.300">
    <property type="entry name" value="P-loop containing nucleotide triphosphate hydrolases"/>
    <property type="match status" value="1"/>
</dbReference>
<organism evidence="4 5">
    <name type="scientific">Pendulispora brunnea</name>
    <dbReference type="NCBI Taxonomy" id="2905690"/>
    <lineage>
        <taxon>Bacteria</taxon>
        <taxon>Pseudomonadati</taxon>
        <taxon>Myxococcota</taxon>
        <taxon>Myxococcia</taxon>
        <taxon>Myxococcales</taxon>
        <taxon>Sorangiineae</taxon>
        <taxon>Pendulisporaceae</taxon>
        <taxon>Pendulispora</taxon>
    </lineage>
</organism>
<keyword evidence="5" id="KW-1185">Reference proteome</keyword>
<keyword evidence="1 2" id="KW-0238">DNA-binding</keyword>
<accession>A0ABZ2KAL2</accession>
<sequence length="923" mass="101040">MSAVAYVFGEFRFAPESRSLLLGEEPLRLGAKAFDILRVLVERAGTVVTADELLTLVWPDVVVEETNLRVQIGALRKVLARGEQGLRAIETVPRGYRFTLPVSRRMDEAVETLSNEHVLHNLPALLATTVGRTETIALLADSLAEQRLVTIAGPGGVGKTTVAVAVARQCLRRFADGICFVDFSSLSDPGLVTSALASALGIGVLTNDPLAGLLSHLRKKQMLLLLDTCEHVVDAAANLAESLLSRLPELRILATSREVLRATGEWAYRLPSLSHPFVTDGLTASSALAYPAVDLFVQRARAISDRFELQDADAATVAAICRRLDGMPLAIEFAAARVGELGLREISARLDDRFDVLTQGRRTALPRHKTLAATLDWSYHLLPPEEQAMLRQLSVFRGTFTADAAIAVAGTQWSRADALTYLSNLFAKSLVTADIGGETPLYRLLDTTRAFAAEKLAPGEWDQISARHATHVLALLRAAELDYESTDSQLWTERHRSMIDDLRGAIDWAFSHSGDRDAGLQLMGNSVLLWYTLSLFGEYARRLKAVFEKKPETTMGDSATSSRLWEVYGHAMWHTAEPIETVIGAFRTSFEVARSAGLVDAQLRALWGLHLGFSHNGDYAESLEVAKEYESIATAIDSPGVTLTCRRMACLARQGMGDLAGARIPAQRVLADAVNPARKGRQRGIQFDSRVAIRPTLARILWLQGHPKQAWECACEGVELARIIGQPLPLGYILVVGAIPVAFWTGDIAAAKELTETLLTSSLEHSLVLSHRFGKTYQAVLDGTFDPRQEPMEGAFLSEMVATMDASVATDAALTRGEHGYERWSTPELLRIRAARLLAEGNVEYEARAEALLLRSLDVARSQGALAWELRTTTTLAELWQRRNRHAEALERLSAVVGRFTEGFDTQDLIRAAAMLRAGSTTK</sequence>
<dbReference type="SMART" id="SM00382">
    <property type="entry name" value="AAA"/>
    <property type="match status" value="1"/>
</dbReference>
<dbReference type="Proteomes" id="UP001379533">
    <property type="component" value="Chromosome"/>
</dbReference>
<name>A0ABZ2KAL2_9BACT</name>
<dbReference type="CDD" id="cd00383">
    <property type="entry name" value="trans_reg_C"/>
    <property type="match status" value="1"/>
</dbReference>
<dbReference type="EMBL" id="CP089982">
    <property type="protein sequence ID" value="WXA95716.1"/>
    <property type="molecule type" value="Genomic_DNA"/>
</dbReference>
<dbReference type="Gene3D" id="1.10.10.10">
    <property type="entry name" value="Winged helix-like DNA-binding domain superfamily/Winged helix DNA-binding domain"/>
    <property type="match status" value="1"/>
</dbReference>
<evidence type="ECO:0000259" key="3">
    <source>
        <dbReference type="PROSITE" id="PS51755"/>
    </source>
</evidence>
<dbReference type="Pfam" id="PF25872">
    <property type="entry name" value="HTH_77"/>
    <property type="match status" value="1"/>
</dbReference>
<dbReference type="PRINTS" id="PR00364">
    <property type="entry name" value="DISEASERSIST"/>
</dbReference>
<evidence type="ECO:0000313" key="4">
    <source>
        <dbReference type="EMBL" id="WXA95716.1"/>
    </source>
</evidence>
<dbReference type="InterPro" id="IPR003593">
    <property type="entry name" value="AAA+_ATPase"/>
</dbReference>
<dbReference type="Pfam" id="PF00486">
    <property type="entry name" value="Trans_reg_C"/>
    <property type="match status" value="1"/>
</dbReference>
<protein>
    <submittedName>
        <fullName evidence="4">Helix-turn-helix transcriptional regulator</fullName>
    </submittedName>
</protein>
<evidence type="ECO:0000256" key="2">
    <source>
        <dbReference type="PROSITE-ProRule" id="PRU01091"/>
    </source>
</evidence>
<dbReference type="PANTHER" id="PTHR47691">
    <property type="entry name" value="REGULATOR-RELATED"/>
    <property type="match status" value="1"/>
</dbReference>
<dbReference type="SMART" id="SM00862">
    <property type="entry name" value="Trans_reg_C"/>
    <property type="match status" value="1"/>
</dbReference>
<dbReference type="InterPro" id="IPR016032">
    <property type="entry name" value="Sig_transdc_resp-reg_C-effctor"/>
</dbReference>
<dbReference type="RefSeq" id="WP_394846324.1">
    <property type="nucleotide sequence ID" value="NZ_CP089982.1"/>
</dbReference>
<dbReference type="InterPro" id="IPR036388">
    <property type="entry name" value="WH-like_DNA-bd_sf"/>
</dbReference>
<dbReference type="PROSITE" id="PS51755">
    <property type="entry name" value="OMPR_PHOB"/>
    <property type="match status" value="1"/>
</dbReference>
<evidence type="ECO:0000313" key="5">
    <source>
        <dbReference type="Proteomes" id="UP001379533"/>
    </source>
</evidence>
<evidence type="ECO:0000256" key="1">
    <source>
        <dbReference type="ARBA" id="ARBA00023125"/>
    </source>
</evidence>
<dbReference type="SUPFAM" id="SSF46894">
    <property type="entry name" value="C-terminal effector domain of the bipartite response regulators"/>
    <property type="match status" value="1"/>
</dbReference>
<dbReference type="SUPFAM" id="SSF52540">
    <property type="entry name" value="P-loop containing nucleoside triphosphate hydrolases"/>
    <property type="match status" value="1"/>
</dbReference>